<proteinExistence type="predicted"/>
<keyword evidence="1" id="KW-0732">Signal</keyword>
<evidence type="ECO:0000256" key="1">
    <source>
        <dbReference type="SAM" id="SignalP"/>
    </source>
</evidence>
<sequence>MRVYLPRGLVTVFILPYLCVSLASPTHSNEFLGLKKVKSWLENSKSVDSLVSSDDELEDKIKEVEEEEDDLEYFDIFPTMKELGYHEWLFQILDPLGLESIRKPKNPRKIFNFMGRVRGLKVFIGNFTYECDFMVLEDTTGVIDHYLDFKDIKTDCIPPFVIEGDDDNHEKTHYSDSLNLRPEYKYDESVSEAIRGLMKNNKGGVT</sequence>
<evidence type="ECO:0000313" key="2">
    <source>
        <dbReference type="EMBL" id="GJT24241.1"/>
    </source>
</evidence>
<dbReference type="EMBL" id="BQNB010014120">
    <property type="protein sequence ID" value="GJT24241.1"/>
    <property type="molecule type" value="Genomic_DNA"/>
</dbReference>
<keyword evidence="3" id="KW-1185">Reference proteome</keyword>
<organism evidence="2 3">
    <name type="scientific">Tanacetum coccineum</name>
    <dbReference type="NCBI Taxonomy" id="301880"/>
    <lineage>
        <taxon>Eukaryota</taxon>
        <taxon>Viridiplantae</taxon>
        <taxon>Streptophyta</taxon>
        <taxon>Embryophyta</taxon>
        <taxon>Tracheophyta</taxon>
        <taxon>Spermatophyta</taxon>
        <taxon>Magnoliopsida</taxon>
        <taxon>eudicotyledons</taxon>
        <taxon>Gunneridae</taxon>
        <taxon>Pentapetalae</taxon>
        <taxon>asterids</taxon>
        <taxon>campanulids</taxon>
        <taxon>Asterales</taxon>
        <taxon>Asteraceae</taxon>
        <taxon>Asteroideae</taxon>
        <taxon>Anthemideae</taxon>
        <taxon>Anthemidinae</taxon>
        <taxon>Tanacetum</taxon>
    </lineage>
</organism>
<accession>A0ABQ5CEA3</accession>
<comment type="caution">
    <text evidence="2">The sequence shown here is derived from an EMBL/GenBank/DDBJ whole genome shotgun (WGS) entry which is preliminary data.</text>
</comment>
<evidence type="ECO:0000313" key="3">
    <source>
        <dbReference type="Proteomes" id="UP001151760"/>
    </source>
</evidence>
<name>A0ABQ5CEA3_9ASTR</name>
<gene>
    <name evidence="2" type="ORF">Tco_0894178</name>
</gene>
<dbReference type="Proteomes" id="UP001151760">
    <property type="component" value="Unassembled WGS sequence"/>
</dbReference>
<reference evidence="2" key="1">
    <citation type="journal article" date="2022" name="Int. J. Mol. Sci.">
        <title>Draft Genome of Tanacetum Coccineum: Genomic Comparison of Closely Related Tanacetum-Family Plants.</title>
        <authorList>
            <person name="Yamashiro T."/>
            <person name="Shiraishi A."/>
            <person name="Nakayama K."/>
            <person name="Satake H."/>
        </authorList>
    </citation>
    <scope>NUCLEOTIDE SEQUENCE</scope>
</reference>
<reference evidence="2" key="2">
    <citation type="submission" date="2022-01" db="EMBL/GenBank/DDBJ databases">
        <authorList>
            <person name="Yamashiro T."/>
            <person name="Shiraishi A."/>
            <person name="Satake H."/>
            <person name="Nakayama K."/>
        </authorList>
    </citation>
    <scope>NUCLEOTIDE SEQUENCE</scope>
</reference>
<protein>
    <submittedName>
        <fullName evidence="2">Uncharacterized protein</fullName>
    </submittedName>
</protein>
<feature type="signal peptide" evidence="1">
    <location>
        <begin position="1"/>
        <end position="23"/>
    </location>
</feature>
<feature type="chain" id="PRO_5047086740" evidence="1">
    <location>
        <begin position="24"/>
        <end position="206"/>
    </location>
</feature>